<dbReference type="AlphaFoldDB" id="M1MQ31"/>
<dbReference type="SUPFAM" id="SSF53335">
    <property type="entry name" value="S-adenosyl-L-methionine-dependent methyltransferases"/>
    <property type="match status" value="1"/>
</dbReference>
<keyword evidence="1" id="KW-0378">Hydrolase</keyword>
<dbReference type="Gene3D" id="3.40.50.720">
    <property type="entry name" value="NAD(P)-binding Rossmann-like Domain"/>
    <property type="match status" value="1"/>
</dbReference>
<evidence type="ECO:0000313" key="2">
    <source>
        <dbReference type="Proteomes" id="UP000011728"/>
    </source>
</evidence>
<keyword evidence="1" id="KW-0489">Methyltransferase</keyword>
<dbReference type="GO" id="GO:0032259">
    <property type="term" value="P:methylation"/>
    <property type="evidence" value="ECO:0007669"/>
    <property type="project" value="UniProtKB-KW"/>
</dbReference>
<dbReference type="EC" id="3.4.22.15" evidence="1"/>
<dbReference type="Gene3D" id="3.40.50.150">
    <property type="entry name" value="Vaccinia Virus protein VP39"/>
    <property type="match status" value="1"/>
</dbReference>
<evidence type="ECO:0000313" key="1">
    <source>
        <dbReference type="EMBL" id="AGF58293.1"/>
    </source>
</evidence>
<protein>
    <submittedName>
        <fullName evidence="1">Methyltransferase</fullName>
        <ecNumber evidence="1">3.4.22.15</ecNumber>
    </submittedName>
</protein>
<dbReference type="Proteomes" id="UP000011728">
    <property type="component" value="Chromosome"/>
</dbReference>
<organism evidence="1 2">
    <name type="scientific">Clostridium saccharoperbutylacetonicum N1-4(HMT)</name>
    <dbReference type="NCBI Taxonomy" id="931276"/>
    <lineage>
        <taxon>Bacteria</taxon>
        <taxon>Bacillati</taxon>
        <taxon>Bacillota</taxon>
        <taxon>Clostridia</taxon>
        <taxon>Eubacteriales</taxon>
        <taxon>Clostridiaceae</taxon>
        <taxon>Clostridium</taxon>
    </lineage>
</organism>
<dbReference type="InterPro" id="IPR029063">
    <property type="entry name" value="SAM-dependent_MTases_sf"/>
</dbReference>
<accession>M1MQ31</accession>
<dbReference type="Pfam" id="PF13489">
    <property type="entry name" value="Methyltransf_23"/>
    <property type="match status" value="1"/>
</dbReference>
<sequence>MKIIQRDRCIVTEKKDLEHLYTFENFPIHMGVTDNSEYEDVKCDMIFMISKSSGMIQLKNLIPLDFLYTEEHYNSIGQMWEKHHKEFAEFIRKFNPKAVFEIGGARGILEKFYNENSEVFTPWTILEPVPNPIEGCRAHFVKNFFDKNYNLEEHSFDVLVHSHLLEHIYDPDEFIFNISSCLNDGKIMCFSVPNLKEILKRKYTNVLNFEHTYFLTKDYIEYLCNKHRLKLIEYQYFEEDHSIFFACIKDNCIKPIRLRKELYIENKLLYKQYITEHESIVSNYNKIIDETDRPIYIFGAHVFTQYIISFGLNIEKIVCILDNDSQKQGRRLSGTNLKVNSPIILKDVKESPIVILRAGVHSREIKRDILENINPNTVFLE</sequence>
<dbReference type="eggNOG" id="COG2227">
    <property type="taxonomic scope" value="Bacteria"/>
</dbReference>
<dbReference type="GO" id="GO:0004197">
    <property type="term" value="F:cysteine-type endopeptidase activity"/>
    <property type="evidence" value="ECO:0007669"/>
    <property type="project" value="UniProtKB-EC"/>
</dbReference>
<dbReference type="KEGG" id="csr:Cspa_c45400"/>
<reference evidence="1 2" key="1">
    <citation type="submission" date="2013-02" db="EMBL/GenBank/DDBJ databases">
        <title>Genome sequence of Clostridium saccharoperbutylacetonicum N1-4(HMT).</title>
        <authorList>
            <person name="Poehlein A."/>
            <person name="Daniel R."/>
        </authorList>
    </citation>
    <scope>NUCLEOTIDE SEQUENCE [LARGE SCALE GENOMIC DNA]</scope>
    <source>
        <strain evidence="2">N1-4(HMT)</strain>
    </source>
</reference>
<keyword evidence="2" id="KW-1185">Reference proteome</keyword>
<dbReference type="PATRIC" id="fig|931276.5.peg.4576"/>
<proteinExistence type="predicted"/>
<name>M1MQ31_9CLOT</name>
<keyword evidence="1" id="KW-0808">Transferase</keyword>
<dbReference type="EMBL" id="CP004121">
    <property type="protein sequence ID" value="AGF58293.1"/>
    <property type="molecule type" value="Genomic_DNA"/>
</dbReference>
<dbReference type="HOGENOM" id="CLU_737082_0_0_9"/>
<gene>
    <name evidence="1" type="ORF">Cspa_c45400</name>
</gene>
<dbReference type="GO" id="GO:0008168">
    <property type="term" value="F:methyltransferase activity"/>
    <property type="evidence" value="ECO:0007669"/>
    <property type="project" value="UniProtKB-KW"/>
</dbReference>
<dbReference type="OrthoDB" id="9791837at2"/>
<dbReference type="RefSeq" id="WP_015394604.1">
    <property type="nucleotide sequence ID" value="NC_020291.1"/>
</dbReference>